<name>F3L4Q9_9GAMM</name>
<comment type="caution">
    <text evidence="2">The sequence shown here is derived from an EMBL/GenBank/DDBJ whole genome shotgun (WGS) entry which is preliminary data.</text>
</comment>
<dbReference type="AlphaFoldDB" id="F3L4Q9"/>
<dbReference type="InterPro" id="IPR011008">
    <property type="entry name" value="Dimeric_a/b-barrel"/>
</dbReference>
<evidence type="ECO:0000313" key="2">
    <source>
        <dbReference type="EMBL" id="EGG28707.1"/>
    </source>
</evidence>
<evidence type="ECO:0000259" key="1">
    <source>
        <dbReference type="Pfam" id="PF07110"/>
    </source>
</evidence>
<accession>F3L4Q9</accession>
<sequence>MRLLIDDKDSAVAAGYQQCAKAPLPTACVCLDDLEESEAHTLKVELESLFERARATVFETQLVLQPDWQIGQRTPGTVQLCTFQQKRDISRAEFIAIWRDSHTQIAIDTQSTFGYFQNLALEGQDSGFDALVEEHFPIEAATSPEAFFDAVGDPAKLKHNIDCMMESCARFIQQDTINVIHLSEYKIH</sequence>
<dbReference type="EMBL" id="AEIG01000086">
    <property type="protein sequence ID" value="EGG28707.1"/>
    <property type="molecule type" value="Genomic_DNA"/>
</dbReference>
<organism evidence="2 3">
    <name type="scientific">Aequoribacter fuscus</name>
    <dbReference type="NCBI Taxonomy" id="2518989"/>
    <lineage>
        <taxon>Bacteria</taxon>
        <taxon>Pseudomonadati</taxon>
        <taxon>Pseudomonadota</taxon>
        <taxon>Gammaproteobacteria</taxon>
        <taxon>Cellvibrionales</taxon>
        <taxon>Halieaceae</taxon>
        <taxon>Aequoribacter</taxon>
    </lineage>
</organism>
<protein>
    <recommendedName>
        <fullName evidence="1">EthD domain-containing protein</fullName>
    </recommendedName>
</protein>
<gene>
    <name evidence="2" type="ORF">IMCC3088_2660</name>
</gene>
<keyword evidence="3" id="KW-1185">Reference proteome</keyword>
<dbReference type="Proteomes" id="UP000005615">
    <property type="component" value="Unassembled WGS sequence"/>
</dbReference>
<dbReference type="STRING" id="2518989.IMCC3088_2660"/>
<reference evidence="2 3" key="1">
    <citation type="journal article" date="2011" name="J. Bacteriol.">
        <title>Genome sequence of strain IMCC3088, a proteorhodopsin-containing marine bacterium belonging to the OM60/NOR5 clade.</title>
        <authorList>
            <person name="Jang Y."/>
            <person name="Oh H.M."/>
            <person name="Kang I."/>
            <person name="Lee K."/>
            <person name="Yang S.J."/>
            <person name="Cho J.C."/>
        </authorList>
    </citation>
    <scope>NUCLEOTIDE SEQUENCE [LARGE SCALE GENOMIC DNA]</scope>
    <source>
        <strain evidence="2 3">IMCC3088</strain>
    </source>
</reference>
<evidence type="ECO:0000313" key="3">
    <source>
        <dbReference type="Proteomes" id="UP000005615"/>
    </source>
</evidence>
<dbReference type="SUPFAM" id="SSF54909">
    <property type="entry name" value="Dimeric alpha+beta barrel"/>
    <property type="match status" value="1"/>
</dbReference>
<dbReference type="eggNOG" id="ENOG502ZA6Z">
    <property type="taxonomic scope" value="Bacteria"/>
</dbReference>
<dbReference type="GO" id="GO:0016491">
    <property type="term" value="F:oxidoreductase activity"/>
    <property type="evidence" value="ECO:0007669"/>
    <property type="project" value="InterPro"/>
</dbReference>
<dbReference type="Pfam" id="PF07110">
    <property type="entry name" value="EthD"/>
    <property type="match status" value="1"/>
</dbReference>
<feature type="domain" description="EthD" evidence="1">
    <location>
        <begin position="86"/>
        <end position="172"/>
    </location>
</feature>
<proteinExistence type="predicted"/>
<dbReference type="InterPro" id="IPR009799">
    <property type="entry name" value="EthD_dom"/>
</dbReference>